<gene>
    <name evidence="3" type="ORF">V3330_10575</name>
</gene>
<dbReference type="EC" id="1.1.5.-" evidence="3"/>
<accession>A0AAW9RKC8</accession>
<feature type="domain" description="Glucose/Sorbosone dehydrogenase" evidence="2">
    <location>
        <begin position="32"/>
        <end position="354"/>
    </location>
</feature>
<dbReference type="SUPFAM" id="SSF50952">
    <property type="entry name" value="Soluble quinoprotein glucose dehydrogenase"/>
    <property type="match status" value="1"/>
</dbReference>
<dbReference type="Gene3D" id="2.120.10.30">
    <property type="entry name" value="TolB, C-terminal domain"/>
    <property type="match status" value="1"/>
</dbReference>
<evidence type="ECO:0000256" key="1">
    <source>
        <dbReference type="SAM" id="SignalP"/>
    </source>
</evidence>
<dbReference type="InterPro" id="IPR011041">
    <property type="entry name" value="Quinoprot_gluc/sorb_DH_b-prop"/>
</dbReference>
<dbReference type="PANTHER" id="PTHR19328:SF75">
    <property type="entry name" value="ALDOSE SUGAR DEHYDROGENASE YLII"/>
    <property type="match status" value="1"/>
</dbReference>
<feature type="signal peptide" evidence="1">
    <location>
        <begin position="1"/>
        <end position="19"/>
    </location>
</feature>
<evidence type="ECO:0000313" key="3">
    <source>
        <dbReference type="EMBL" id="MEJ8568071.1"/>
    </source>
</evidence>
<keyword evidence="4" id="KW-1185">Reference proteome</keyword>
<dbReference type="PANTHER" id="PTHR19328">
    <property type="entry name" value="HEDGEHOG-INTERACTING PROTEIN"/>
    <property type="match status" value="1"/>
</dbReference>
<protein>
    <submittedName>
        <fullName evidence="3">PQQ-dependent sugar dehydrogenase</fullName>
        <ecNumber evidence="3">1.1.5.-</ecNumber>
    </submittedName>
</protein>
<proteinExistence type="predicted"/>
<comment type="caution">
    <text evidence="3">The sequence shown here is derived from an EMBL/GenBank/DDBJ whole genome shotgun (WGS) entry which is preliminary data.</text>
</comment>
<dbReference type="GO" id="GO:0016491">
    <property type="term" value="F:oxidoreductase activity"/>
    <property type="evidence" value="ECO:0007669"/>
    <property type="project" value="UniProtKB-KW"/>
</dbReference>
<dbReference type="AlphaFoldDB" id="A0AAW9RKC8"/>
<evidence type="ECO:0000313" key="4">
    <source>
        <dbReference type="Proteomes" id="UP001359886"/>
    </source>
</evidence>
<keyword evidence="1" id="KW-0732">Signal</keyword>
<name>A0AAW9RKC8_9GAMM</name>
<dbReference type="EMBL" id="JAZHOG010000006">
    <property type="protein sequence ID" value="MEJ8568071.1"/>
    <property type="molecule type" value="Genomic_DNA"/>
</dbReference>
<organism evidence="3 4">
    <name type="scientific">Elongatibacter sediminis</name>
    <dbReference type="NCBI Taxonomy" id="3119006"/>
    <lineage>
        <taxon>Bacteria</taxon>
        <taxon>Pseudomonadati</taxon>
        <taxon>Pseudomonadota</taxon>
        <taxon>Gammaproteobacteria</taxon>
        <taxon>Chromatiales</taxon>
        <taxon>Wenzhouxiangellaceae</taxon>
        <taxon>Elongatibacter</taxon>
    </lineage>
</organism>
<dbReference type="InterPro" id="IPR012938">
    <property type="entry name" value="Glc/Sorbosone_DH"/>
</dbReference>
<reference evidence="3 4" key="1">
    <citation type="submission" date="2024-02" db="EMBL/GenBank/DDBJ databases">
        <title>A novel Wenzhouxiangellaceae bacterium, isolated from coastal sediments.</title>
        <authorList>
            <person name="Du Z.-J."/>
            <person name="Ye Y.-Q."/>
            <person name="Zhang X.-Y."/>
        </authorList>
    </citation>
    <scope>NUCLEOTIDE SEQUENCE [LARGE SCALE GENOMIC DNA]</scope>
    <source>
        <strain evidence="3 4">CH-27</strain>
    </source>
</reference>
<sequence length="361" mass="38537">MLSLLLAAACAVITTTCGAQVPWRLETWATGLDAPWSLTFLPDGGALVTERPGSLRRIAADGSVGEPLAGVPAVYDAGQGGLFDVVLHPQFSDNALVYLSYAEGPPAANATAIARGRLTDDGLAGVEVIYRVSPRKDTPVHYGGRMAFLPDGTLLLTTGDGFDYREAAQDIESGLGKVLRITDSGEPAPGNPFAEAPDVWSYGHRNAQGLAVAPDGTVWLHEHGPRGGDEVNRLEAGSNYGWPAVTYGIDYSGAVISPHTALPGMVQPEYYWVPSIAPSGLAVYTGRMFPEWVGDLFVGALVDREVRRLDIEDGRVVGEEALFAERRVRMRDIRVGPDGALYLVTDAVPGEVIRVTRENPD</sequence>
<keyword evidence="3" id="KW-0560">Oxidoreductase</keyword>
<dbReference type="Pfam" id="PF07995">
    <property type="entry name" value="GSDH"/>
    <property type="match status" value="1"/>
</dbReference>
<dbReference type="InterPro" id="IPR011042">
    <property type="entry name" value="6-blade_b-propeller_TolB-like"/>
</dbReference>
<feature type="chain" id="PRO_5043342559" evidence="1">
    <location>
        <begin position="20"/>
        <end position="361"/>
    </location>
</feature>
<dbReference type="Proteomes" id="UP001359886">
    <property type="component" value="Unassembled WGS sequence"/>
</dbReference>
<evidence type="ECO:0000259" key="2">
    <source>
        <dbReference type="Pfam" id="PF07995"/>
    </source>
</evidence>